<dbReference type="GO" id="GO:0004413">
    <property type="term" value="F:homoserine kinase activity"/>
    <property type="evidence" value="ECO:0007669"/>
    <property type="project" value="UniProtKB-UniRule"/>
</dbReference>
<dbReference type="GO" id="GO:0005737">
    <property type="term" value="C:cytoplasm"/>
    <property type="evidence" value="ECO:0007669"/>
    <property type="project" value="UniProtKB-SubCell"/>
</dbReference>
<evidence type="ECO:0000256" key="2">
    <source>
        <dbReference type="ARBA" id="ARBA00007370"/>
    </source>
</evidence>
<dbReference type="NCBIfam" id="TIGR00191">
    <property type="entry name" value="thrB"/>
    <property type="match status" value="1"/>
</dbReference>
<dbReference type="PRINTS" id="PR00958">
    <property type="entry name" value="HOMSERKINASE"/>
</dbReference>
<dbReference type="PROSITE" id="PS00627">
    <property type="entry name" value="GHMP_KINASES_ATP"/>
    <property type="match status" value="1"/>
</dbReference>
<comment type="catalytic activity">
    <reaction evidence="11 12">
        <text>L-homoserine + ATP = O-phospho-L-homoserine + ADP + H(+)</text>
        <dbReference type="Rhea" id="RHEA:13985"/>
        <dbReference type="ChEBI" id="CHEBI:15378"/>
        <dbReference type="ChEBI" id="CHEBI:30616"/>
        <dbReference type="ChEBI" id="CHEBI:57476"/>
        <dbReference type="ChEBI" id="CHEBI:57590"/>
        <dbReference type="ChEBI" id="CHEBI:456216"/>
        <dbReference type="EC" id="2.7.1.39"/>
    </reaction>
</comment>
<dbReference type="HOGENOM" id="CLU_041243_0_2_12"/>
<evidence type="ECO:0000259" key="13">
    <source>
        <dbReference type="Pfam" id="PF00288"/>
    </source>
</evidence>
<accession>I4B795</accession>
<reference evidence="14 15" key="1">
    <citation type="submission" date="2012-06" db="EMBL/GenBank/DDBJ databases">
        <title>The complete chromosome of genome of Turneriella parva DSM 21527.</title>
        <authorList>
            <consortium name="US DOE Joint Genome Institute (JGI-PGF)"/>
            <person name="Lucas S."/>
            <person name="Han J."/>
            <person name="Lapidus A."/>
            <person name="Bruce D."/>
            <person name="Goodwin L."/>
            <person name="Pitluck S."/>
            <person name="Peters L."/>
            <person name="Kyrpides N."/>
            <person name="Mavromatis K."/>
            <person name="Ivanova N."/>
            <person name="Mikhailova N."/>
            <person name="Chertkov O."/>
            <person name="Detter J.C."/>
            <person name="Tapia R."/>
            <person name="Han C."/>
            <person name="Land M."/>
            <person name="Hauser L."/>
            <person name="Markowitz V."/>
            <person name="Cheng J.-F."/>
            <person name="Hugenholtz P."/>
            <person name="Woyke T."/>
            <person name="Wu D."/>
            <person name="Gronow S."/>
            <person name="Wellnitz S."/>
            <person name="Brambilla E."/>
            <person name="Klenk H.-P."/>
            <person name="Eisen J.A."/>
        </authorList>
    </citation>
    <scope>NUCLEOTIDE SEQUENCE [LARGE SCALE GENOMIC DNA]</scope>
    <source>
        <strain evidence="15">ATCC BAA-1111 / DSM 21527 / NCTC 11395 / H</strain>
    </source>
</reference>
<evidence type="ECO:0000256" key="1">
    <source>
        <dbReference type="ARBA" id="ARBA00005015"/>
    </source>
</evidence>
<keyword evidence="9 12" id="KW-0418">Kinase</keyword>
<dbReference type="Pfam" id="PF00288">
    <property type="entry name" value="GHMP_kinases_N"/>
    <property type="match status" value="1"/>
</dbReference>
<evidence type="ECO:0000256" key="6">
    <source>
        <dbReference type="ARBA" id="ARBA00022679"/>
    </source>
</evidence>
<dbReference type="GO" id="GO:0009088">
    <property type="term" value="P:threonine biosynthetic process"/>
    <property type="evidence" value="ECO:0007669"/>
    <property type="project" value="UniProtKB-UniRule"/>
</dbReference>
<name>I4B795_TURPD</name>
<proteinExistence type="inferred from homology"/>
<dbReference type="SUPFAM" id="SSF54211">
    <property type="entry name" value="Ribosomal protein S5 domain 2-like"/>
    <property type="match status" value="1"/>
</dbReference>
<feature type="binding site" evidence="12">
    <location>
        <begin position="105"/>
        <end position="115"/>
    </location>
    <ligand>
        <name>ATP</name>
        <dbReference type="ChEBI" id="CHEBI:30616"/>
    </ligand>
</feature>
<evidence type="ECO:0000256" key="3">
    <source>
        <dbReference type="ARBA" id="ARBA00012078"/>
    </source>
</evidence>
<evidence type="ECO:0000256" key="5">
    <source>
        <dbReference type="ARBA" id="ARBA00022605"/>
    </source>
</evidence>
<comment type="pathway">
    <text evidence="1 12">Amino-acid biosynthesis; L-threonine biosynthesis; L-threonine from L-aspartate: step 4/5.</text>
</comment>
<dbReference type="KEGG" id="tpx:Turpa_2512"/>
<dbReference type="HAMAP" id="MF_00384">
    <property type="entry name" value="Homoser_kinase"/>
    <property type="match status" value="1"/>
</dbReference>
<keyword evidence="12" id="KW-0963">Cytoplasm</keyword>
<keyword evidence="8 12" id="KW-0547">Nucleotide-binding</keyword>
<dbReference type="AlphaFoldDB" id="I4B795"/>
<dbReference type="PIRSF" id="PIRSF000676">
    <property type="entry name" value="Homoser_kin"/>
    <property type="match status" value="1"/>
</dbReference>
<evidence type="ECO:0000256" key="7">
    <source>
        <dbReference type="ARBA" id="ARBA00022697"/>
    </source>
</evidence>
<dbReference type="SUPFAM" id="SSF55060">
    <property type="entry name" value="GHMP Kinase, C-terminal domain"/>
    <property type="match status" value="1"/>
</dbReference>
<dbReference type="InterPro" id="IPR000870">
    <property type="entry name" value="Homoserine_kinase"/>
</dbReference>
<evidence type="ECO:0000256" key="10">
    <source>
        <dbReference type="ARBA" id="ARBA00022840"/>
    </source>
</evidence>
<evidence type="ECO:0000256" key="12">
    <source>
        <dbReference type="HAMAP-Rule" id="MF_00384"/>
    </source>
</evidence>
<dbReference type="GO" id="GO:0005524">
    <property type="term" value="F:ATP binding"/>
    <property type="evidence" value="ECO:0007669"/>
    <property type="project" value="UniProtKB-UniRule"/>
</dbReference>
<dbReference type="Gene3D" id="3.30.70.890">
    <property type="entry name" value="GHMP kinase, C-terminal domain"/>
    <property type="match status" value="1"/>
</dbReference>
<dbReference type="PANTHER" id="PTHR20861:SF1">
    <property type="entry name" value="HOMOSERINE KINASE"/>
    <property type="match status" value="1"/>
</dbReference>
<keyword evidence="6 12" id="KW-0808">Transferase</keyword>
<organism evidence="14 15">
    <name type="scientific">Turneriella parva (strain ATCC BAA-1111 / DSM 21527 / NCTC 11395 / H)</name>
    <name type="common">Leptospira parva</name>
    <dbReference type="NCBI Taxonomy" id="869212"/>
    <lineage>
        <taxon>Bacteria</taxon>
        <taxon>Pseudomonadati</taxon>
        <taxon>Spirochaetota</taxon>
        <taxon>Spirochaetia</taxon>
        <taxon>Leptospirales</taxon>
        <taxon>Leptospiraceae</taxon>
        <taxon>Turneriella</taxon>
    </lineage>
</organism>
<comment type="subcellular location">
    <subcellularLocation>
        <location evidence="12">Cytoplasm</location>
    </subcellularLocation>
</comment>
<dbReference type="EMBL" id="CP002959">
    <property type="protein sequence ID" value="AFM13152.1"/>
    <property type="molecule type" value="Genomic_DNA"/>
</dbReference>
<evidence type="ECO:0000313" key="14">
    <source>
        <dbReference type="EMBL" id="AFM13152.1"/>
    </source>
</evidence>
<dbReference type="PANTHER" id="PTHR20861">
    <property type="entry name" value="HOMOSERINE/4-DIPHOSPHOCYTIDYL-2-C-METHYL-D-ERYTHRITOL KINASE"/>
    <property type="match status" value="1"/>
</dbReference>
<keyword evidence="5 12" id="KW-0028">Amino-acid biosynthesis</keyword>
<keyword evidence="10 12" id="KW-0067">ATP-binding</keyword>
<dbReference type="UniPathway" id="UPA00050">
    <property type="reaction ID" value="UER00064"/>
</dbReference>
<evidence type="ECO:0000256" key="9">
    <source>
        <dbReference type="ARBA" id="ARBA00022777"/>
    </source>
</evidence>
<dbReference type="InterPro" id="IPR020568">
    <property type="entry name" value="Ribosomal_Su5_D2-typ_SF"/>
</dbReference>
<dbReference type="InterPro" id="IPR006203">
    <property type="entry name" value="GHMP_knse_ATP-bd_CS"/>
</dbReference>
<keyword evidence="7 12" id="KW-0791">Threonine biosynthesis</keyword>
<dbReference type="InterPro" id="IPR036554">
    <property type="entry name" value="GHMP_kinase_C_sf"/>
</dbReference>
<dbReference type="EC" id="2.7.1.39" evidence="3 12"/>
<dbReference type="Gene3D" id="3.30.230.10">
    <property type="match status" value="1"/>
</dbReference>
<evidence type="ECO:0000256" key="11">
    <source>
        <dbReference type="ARBA" id="ARBA00049375"/>
    </source>
</evidence>
<dbReference type="InterPro" id="IPR006204">
    <property type="entry name" value="GHMP_kinase_N_dom"/>
</dbReference>
<comment type="function">
    <text evidence="12">Catalyzes the ATP-dependent phosphorylation of L-homoserine to L-homoserine phosphate.</text>
</comment>
<dbReference type="PATRIC" id="fig|869212.3.peg.2530"/>
<feature type="domain" description="GHMP kinase N-terminal" evidence="13">
    <location>
        <begin position="76"/>
        <end position="162"/>
    </location>
</feature>
<sequence length="332" mass="36690">MPHLRFVPVSLRISVPASTANLGPGFDIWGMALNLRNEFVCDRADRKDGSIRLSFLAGDTGVVSAGSLPKKVEADNLFVRVYNYLMKKAGQPPIAYDVRIIVNVPFSRGLGSSSTAILAGLTLANETLRREHSMAYRIEQLLDFALEFEPHPDNLTAAIYGGWNLCLPGNQPAESGPAFLRVPLKIRAPVKIAGIIPDLKLETRDSRQLIPVSISRADLVFQTSRVAALVYLLQQESLAQSDAFAFRAAIEDRMHTSQRAHLVPGMFEVFEDWYRDGAYACFLSGAGSTLLAFWPQQADISALDLTKRLREKKIAAVQREFQIDMNGLMVLA</sequence>
<gene>
    <name evidence="12" type="primary">thrB</name>
    <name evidence="14" type="ordered locus">Turpa_2512</name>
</gene>
<dbReference type="InterPro" id="IPR014721">
    <property type="entry name" value="Ribsml_uS5_D2-typ_fold_subgr"/>
</dbReference>
<dbReference type="STRING" id="869212.Turpa_2512"/>
<keyword evidence="15" id="KW-1185">Reference proteome</keyword>
<evidence type="ECO:0000256" key="4">
    <source>
        <dbReference type="ARBA" id="ARBA00017858"/>
    </source>
</evidence>
<comment type="similarity">
    <text evidence="2 12">Belongs to the GHMP kinase family. Homoserine kinase subfamily.</text>
</comment>
<evidence type="ECO:0000313" key="15">
    <source>
        <dbReference type="Proteomes" id="UP000006048"/>
    </source>
</evidence>
<dbReference type="Proteomes" id="UP000006048">
    <property type="component" value="Chromosome"/>
</dbReference>
<protein>
    <recommendedName>
        <fullName evidence="4 12">Homoserine kinase</fullName>
        <shortName evidence="12">HK</shortName>
        <shortName evidence="12">HSK</shortName>
        <ecNumber evidence="3 12">2.7.1.39</ecNumber>
    </recommendedName>
</protein>
<evidence type="ECO:0000256" key="8">
    <source>
        <dbReference type="ARBA" id="ARBA00022741"/>
    </source>
</evidence>